<evidence type="ECO:0000256" key="1">
    <source>
        <dbReference type="SAM" id="MobiDB-lite"/>
    </source>
</evidence>
<dbReference type="AlphaFoldDB" id="A0AA38NN35"/>
<evidence type="ECO:0000313" key="3">
    <source>
        <dbReference type="Proteomes" id="UP001163798"/>
    </source>
</evidence>
<comment type="caution">
    <text evidence="2">The sequence shown here is derived from an EMBL/GenBank/DDBJ whole genome shotgun (WGS) entry which is preliminary data.</text>
</comment>
<name>A0AA38NN35_9AGAR</name>
<dbReference type="Proteomes" id="UP001163798">
    <property type="component" value="Unassembled WGS sequence"/>
</dbReference>
<keyword evidence="3" id="KW-1185">Reference proteome</keyword>
<protein>
    <submittedName>
        <fullName evidence="2">Uncharacterized protein</fullName>
    </submittedName>
</protein>
<organism evidence="2 3">
    <name type="scientific">Lentinula aff. detonsa</name>
    <dbReference type="NCBI Taxonomy" id="2804958"/>
    <lineage>
        <taxon>Eukaryota</taxon>
        <taxon>Fungi</taxon>
        <taxon>Dikarya</taxon>
        <taxon>Basidiomycota</taxon>
        <taxon>Agaricomycotina</taxon>
        <taxon>Agaricomycetes</taxon>
        <taxon>Agaricomycetidae</taxon>
        <taxon>Agaricales</taxon>
        <taxon>Marasmiineae</taxon>
        <taxon>Omphalotaceae</taxon>
        <taxon>Lentinula</taxon>
    </lineage>
</organism>
<gene>
    <name evidence="2" type="ORF">GGU10DRAFT_279834</name>
</gene>
<proteinExistence type="predicted"/>
<sequence>MCNWNGNKRLEFSSGIHKGLEVCANWQRPNGCTEENHPKKHRCSGCASSNHGAEECPDGQ</sequence>
<accession>A0AA38NN35</accession>
<evidence type="ECO:0000313" key="2">
    <source>
        <dbReference type="EMBL" id="KAJ3780140.1"/>
    </source>
</evidence>
<dbReference type="EMBL" id="MU793890">
    <property type="protein sequence ID" value="KAJ3780140.1"/>
    <property type="molecule type" value="Genomic_DNA"/>
</dbReference>
<feature type="region of interest" description="Disordered" evidence="1">
    <location>
        <begin position="34"/>
        <end position="60"/>
    </location>
</feature>
<reference evidence="2" key="1">
    <citation type="submission" date="2022-08" db="EMBL/GenBank/DDBJ databases">
        <authorList>
            <consortium name="DOE Joint Genome Institute"/>
            <person name="Min B."/>
            <person name="Riley R."/>
            <person name="Sierra-Patev S."/>
            <person name="Naranjo-Ortiz M."/>
            <person name="Looney B."/>
            <person name="Konkel Z."/>
            <person name="Slot J.C."/>
            <person name="Sakamoto Y."/>
            <person name="Steenwyk J.L."/>
            <person name="Rokas A."/>
            <person name="Carro J."/>
            <person name="Camarero S."/>
            <person name="Ferreira P."/>
            <person name="Molpeceres G."/>
            <person name="Ruiz-Duenas F.J."/>
            <person name="Serrano A."/>
            <person name="Henrissat B."/>
            <person name="Drula E."/>
            <person name="Hughes K.W."/>
            <person name="Mata J.L."/>
            <person name="Ishikawa N.K."/>
            <person name="Vargas-Isla R."/>
            <person name="Ushijima S."/>
            <person name="Smith C.A."/>
            <person name="Ahrendt S."/>
            <person name="Andreopoulos W."/>
            <person name="He G."/>
            <person name="Labutti K."/>
            <person name="Lipzen A."/>
            <person name="Ng V."/>
            <person name="Sandor L."/>
            <person name="Barry K."/>
            <person name="Martinez A.T."/>
            <person name="Xiao Y."/>
            <person name="Gibbons J.G."/>
            <person name="Terashima K."/>
            <person name="Hibbett D.S."/>
            <person name="Grigoriev I.V."/>
        </authorList>
    </citation>
    <scope>NUCLEOTIDE SEQUENCE</scope>
    <source>
        <strain evidence="2">TFB10291</strain>
    </source>
</reference>